<dbReference type="EMBL" id="JAFIMR010000068">
    <property type="protein sequence ID" value="KAI1850797.1"/>
    <property type="molecule type" value="Genomic_DNA"/>
</dbReference>
<evidence type="ECO:0000313" key="2">
    <source>
        <dbReference type="Proteomes" id="UP000829685"/>
    </source>
</evidence>
<gene>
    <name evidence="1" type="ORF">JX265_013360</name>
</gene>
<evidence type="ECO:0000313" key="1">
    <source>
        <dbReference type="EMBL" id="KAI1850797.1"/>
    </source>
</evidence>
<name>A0A9Q0AIP2_9PEZI</name>
<reference evidence="1" key="1">
    <citation type="submission" date="2021-03" db="EMBL/GenBank/DDBJ databases">
        <title>Revisited historic fungal species revealed as producer of novel bioactive compounds through whole genome sequencing and comparative genomics.</title>
        <authorList>
            <person name="Vignolle G.A."/>
            <person name="Hochenegger N."/>
            <person name="Mach R.L."/>
            <person name="Mach-Aigner A.R."/>
            <person name="Javad Rahimi M."/>
            <person name="Salim K.A."/>
            <person name="Chan C.M."/>
            <person name="Lim L.B.L."/>
            <person name="Cai F."/>
            <person name="Druzhinina I.S."/>
            <person name="U'Ren J.M."/>
            <person name="Derntl C."/>
        </authorList>
    </citation>
    <scope>NUCLEOTIDE SEQUENCE</scope>
    <source>
        <strain evidence="1">TUCIM 5799</strain>
    </source>
</reference>
<dbReference type="OrthoDB" id="5404335at2759"/>
<protein>
    <submittedName>
        <fullName evidence="1">Uncharacterized protein</fullName>
    </submittedName>
</protein>
<sequence length="700" mass="79296">MGSNATEVEQMLLELLSALNSKLNGSDSSEEDNSLATTANRLALAATVIAVAAFFTSALQALLEYAGAGESARQKCNFPAIGLSSSLVLQKWSFLRWRRKFYYPQLNLSIAPILRNLNVDKKEGQLTWLFRGLLQEHPDYYWGIRPIWQGQHSIVTDGSRGLACAIEGSQRQANWVSPEELPWKYWLIWRVTTIIYKPFESNQPRASWAQFLAAFDISTYEPLVEGKVDAECIPLALDVPTQQAHFFHLGVLAFTMGLSDVRISAERREFKAVGDFGSITTEDVSGFGRVVRFQNNSSRQRCTAAIMPGAWQLRMSQQVTGAWYFGWHVKREGESLSMIMDCLERGNEPEAEDLEYANTISLTEEARITDDLGTIPPPGSESAASWLVAWRELVSDYEIRWPSIVCASSIACLPALVTGFPHQIMLKPFTSVFRLIAEGVRVSEGDTFHIIWNHPLDTLRSVLFQGMFKSTRREPPGTVEGLSGWAFCNEYTCTEVWGLLTPLDQNLDGTGCQKVSDRGIIFPVMRELLHDFDVPAWQEKFKRRHAGTRGQYPKPEHLTWLQVYLIDAELQQILRELRQATQHAGPLLVPGPGAFDWAGEHRLDIADAFSVRILKAIWAAWSSRPREYETRPLESLEDALETEFRNNKVDLPDLKSQLRRLADLLRLRALFFAAYMMVIPDSTDFWRFYETKTLVALPMI</sequence>
<accession>A0A9Q0AIP2</accession>
<comment type="caution">
    <text evidence="1">The sequence shown here is derived from an EMBL/GenBank/DDBJ whole genome shotgun (WGS) entry which is preliminary data.</text>
</comment>
<proteinExistence type="predicted"/>
<dbReference type="Proteomes" id="UP000829685">
    <property type="component" value="Unassembled WGS sequence"/>
</dbReference>
<keyword evidence="2" id="KW-1185">Reference proteome</keyword>
<organism evidence="1 2">
    <name type="scientific">Neoarthrinium moseri</name>
    <dbReference type="NCBI Taxonomy" id="1658444"/>
    <lineage>
        <taxon>Eukaryota</taxon>
        <taxon>Fungi</taxon>
        <taxon>Dikarya</taxon>
        <taxon>Ascomycota</taxon>
        <taxon>Pezizomycotina</taxon>
        <taxon>Sordariomycetes</taxon>
        <taxon>Xylariomycetidae</taxon>
        <taxon>Amphisphaeriales</taxon>
        <taxon>Apiosporaceae</taxon>
        <taxon>Neoarthrinium</taxon>
    </lineage>
</organism>
<dbReference type="AlphaFoldDB" id="A0A9Q0AIP2"/>